<evidence type="ECO:0000256" key="8">
    <source>
        <dbReference type="ARBA" id="ARBA00022884"/>
    </source>
</evidence>
<dbReference type="InterPro" id="IPR012340">
    <property type="entry name" value="NA-bd_OB-fold"/>
</dbReference>
<keyword evidence="1 10" id="KW-0963">Cytoplasm</keyword>
<comment type="function">
    <text evidence="10">One of several proteins that assist in the late maturation steps of the functional core of the 30S ribosomal subunit. Helps release RbfA from mature subunits. May play a role in the assembly of ribosomal proteins into the subunit. Circularly permuted GTPase that catalyzes slow GTP hydrolysis, GTPase activity is stimulated by the 30S ribosomal subunit.</text>
</comment>
<dbReference type="InterPro" id="IPR027417">
    <property type="entry name" value="P-loop_NTPase"/>
</dbReference>
<evidence type="ECO:0000256" key="1">
    <source>
        <dbReference type="ARBA" id="ARBA00022490"/>
    </source>
</evidence>
<evidence type="ECO:0000313" key="13">
    <source>
        <dbReference type="EMBL" id="MBC5582217.1"/>
    </source>
</evidence>
<comment type="subcellular location">
    <subcellularLocation>
        <location evidence="10">Cytoplasm</location>
    </subcellularLocation>
</comment>
<comment type="caution">
    <text evidence="13">The sequence shown here is derived from an EMBL/GenBank/DDBJ whole genome shotgun (WGS) entry which is preliminary data.</text>
</comment>
<dbReference type="GO" id="GO:0005525">
    <property type="term" value="F:GTP binding"/>
    <property type="evidence" value="ECO:0007669"/>
    <property type="project" value="UniProtKB-UniRule"/>
</dbReference>
<evidence type="ECO:0000256" key="2">
    <source>
        <dbReference type="ARBA" id="ARBA00022517"/>
    </source>
</evidence>
<gene>
    <name evidence="10 13" type="primary">rsgA</name>
    <name evidence="13" type="ORF">H8S23_11930</name>
</gene>
<feature type="binding site" evidence="10">
    <location>
        <position position="247"/>
    </location>
    <ligand>
        <name>Zn(2+)</name>
        <dbReference type="ChEBI" id="CHEBI:29105"/>
    </ligand>
</feature>
<comment type="cofactor">
    <cofactor evidence="10">
        <name>Zn(2+)</name>
        <dbReference type="ChEBI" id="CHEBI:29105"/>
    </cofactor>
    <text evidence="10">Binds 1 zinc ion per subunit.</text>
</comment>
<protein>
    <recommendedName>
        <fullName evidence="10">Small ribosomal subunit biogenesis GTPase RsgA</fullName>
        <ecNumber evidence="10">3.6.1.-</ecNumber>
    </recommendedName>
</protein>
<keyword evidence="14" id="KW-1185">Reference proteome</keyword>
<evidence type="ECO:0000256" key="10">
    <source>
        <dbReference type="HAMAP-Rule" id="MF_01820"/>
    </source>
</evidence>
<evidence type="ECO:0000256" key="7">
    <source>
        <dbReference type="ARBA" id="ARBA00022833"/>
    </source>
</evidence>
<keyword evidence="3 10" id="KW-0479">Metal-binding</keyword>
<reference evidence="13" key="1">
    <citation type="submission" date="2020-08" db="EMBL/GenBank/DDBJ databases">
        <title>Genome public.</title>
        <authorList>
            <person name="Liu C."/>
            <person name="Sun Q."/>
        </authorList>
    </citation>
    <scope>NUCLEOTIDE SEQUENCE</scope>
    <source>
        <strain evidence="13">BX8</strain>
    </source>
</reference>
<dbReference type="GO" id="GO:0042274">
    <property type="term" value="P:ribosomal small subunit biogenesis"/>
    <property type="evidence" value="ECO:0007669"/>
    <property type="project" value="UniProtKB-UniRule"/>
</dbReference>
<dbReference type="InterPro" id="IPR030378">
    <property type="entry name" value="G_CP_dom"/>
</dbReference>
<evidence type="ECO:0000256" key="5">
    <source>
        <dbReference type="ARBA" id="ARBA00022741"/>
    </source>
</evidence>
<accession>A0A923L1K1</accession>
<dbReference type="Gene3D" id="1.10.40.50">
    <property type="entry name" value="Probable gtpase engc, domain 3"/>
    <property type="match status" value="1"/>
</dbReference>
<dbReference type="PANTHER" id="PTHR32120:SF11">
    <property type="entry name" value="SMALL RIBOSOMAL SUBUNIT BIOGENESIS GTPASE RSGA 1, MITOCHONDRIAL-RELATED"/>
    <property type="match status" value="1"/>
</dbReference>
<dbReference type="InterPro" id="IPR010914">
    <property type="entry name" value="RsgA_GTPase_dom"/>
</dbReference>
<keyword evidence="8 10" id="KW-0694">RNA-binding</keyword>
<dbReference type="GO" id="GO:0019843">
    <property type="term" value="F:rRNA binding"/>
    <property type="evidence" value="ECO:0007669"/>
    <property type="project" value="UniProtKB-KW"/>
</dbReference>
<keyword evidence="6 10" id="KW-0378">Hydrolase</keyword>
<dbReference type="SUPFAM" id="SSF50249">
    <property type="entry name" value="Nucleic acid-binding proteins"/>
    <property type="match status" value="1"/>
</dbReference>
<keyword evidence="5 10" id="KW-0547">Nucleotide-binding</keyword>
<sequence length="296" mass="32596">MQQLQKENRIMKGIGGFYYVQTPSGPVECRAKGIFRKRGISPLAGDLVRLESEGGGTVIADILPRKNFFVRPPVANLDLLFVVAATVEPAPNFLVLDKMCAIALDKGVTPVLVATKTDLASADSFSQVYARSGIEVLLAGQDEDAALARMRELIAGRLCAFTGNSGVGKSTLLNRLLPGLRQETAGISKKLGRGRHTTREVELFEAFGGLVADTPGFSSLDMERANVILKENLQFCFPEFEPLLNQCRFTGCSHRREKDCAVRRAVEQGLIHPRRYENYLTMYENASAIKEWEQNG</sequence>
<evidence type="ECO:0000256" key="3">
    <source>
        <dbReference type="ARBA" id="ARBA00022723"/>
    </source>
</evidence>
<evidence type="ECO:0000256" key="9">
    <source>
        <dbReference type="ARBA" id="ARBA00023134"/>
    </source>
</evidence>
<dbReference type="EC" id="3.6.1.-" evidence="10"/>
<evidence type="ECO:0000259" key="11">
    <source>
        <dbReference type="PROSITE" id="PS50936"/>
    </source>
</evidence>
<feature type="binding site" evidence="10">
    <location>
        <position position="252"/>
    </location>
    <ligand>
        <name>Zn(2+)</name>
        <dbReference type="ChEBI" id="CHEBI:29105"/>
    </ligand>
</feature>
<comment type="similarity">
    <text evidence="10">Belongs to the TRAFAC class YlqF/YawG GTPase family. RsgA subfamily.</text>
</comment>
<name>A0A923L1K1_9FIRM</name>
<feature type="binding site" evidence="10">
    <location>
        <begin position="115"/>
        <end position="118"/>
    </location>
    <ligand>
        <name>GTP</name>
        <dbReference type="ChEBI" id="CHEBI:37565"/>
    </ligand>
</feature>
<dbReference type="Pfam" id="PF03193">
    <property type="entry name" value="RsgA_GTPase"/>
    <property type="match status" value="1"/>
</dbReference>
<dbReference type="EMBL" id="JACONZ010000004">
    <property type="protein sequence ID" value="MBC5582217.1"/>
    <property type="molecule type" value="Genomic_DNA"/>
</dbReference>
<keyword evidence="7 10" id="KW-0862">Zinc</keyword>
<dbReference type="PROSITE" id="PS51721">
    <property type="entry name" value="G_CP"/>
    <property type="match status" value="1"/>
</dbReference>
<feature type="binding site" evidence="10">
    <location>
        <begin position="163"/>
        <end position="171"/>
    </location>
    <ligand>
        <name>GTP</name>
        <dbReference type="ChEBI" id="CHEBI:37565"/>
    </ligand>
</feature>
<dbReference type="GO" id="GO:0046872">
    <property type="term" value="F:metal ion binding"/>
    <property type="evidence" value="ECO:0007669"/>
    <property type="project" value="UniProtKB-KW"/>
</dbReference>
<dbReference type="RefSeq" id="WP_186888560.1">
    <property type="nucleotide sequence ID" value="NZ_JACONZ010000004.1"/>
</dbReference>
<dbReference type="Proteomes" id="UP000659630">
    <property type="component" value="Unassembled WGS sequence"/>
</dbReference>
<keyword evidence="4 10" id="KW-0699">rRNA-binding</keyword>
<feature type="domain" description="EngC GTPase" evidence="11">
    <location>
        <begin position="75"/>
        <end position="218"/>
    </location>
</feature>
<dbReference type="CDD" id="cd01854">
    <property type="entry name" value="YjeQ_EngC"/>
    <property type="match status" value="1"/>
</dbReference>
<comment type="subunit">
    <text evidence="10">Monomer. Associates with 30S ribosomal subunit, binds 16S rRNA.</text>
</comment>
<evidence type="ECO:0000259" key="12">
    <source>
        <dbReference type="PROSITE" id="PS51721"/>
    </source>
</evidence>
<dbReference type="CDD" id="cd04466">
    <property type="entry name" value="S1_YloQ_GTPase"/>
    <property type="match status" value="1"/>
</dbReference>
<dbReference type="GO" id="GO:0005737">
    <property type="term" value="C:cytoplasm"/>
    <property type="evidence" value="ECO:0007669"/>
    <property type="project" value="UniProtKB-SubCell"/>
</dbReference>
<feature type="domain" description="CP-type G" evidence="12">
    <location>
        <begin position="66"/>
        <end position="220"/>
    </location>
</feature>
<dbReference type="InterPro" id="IPR004881">
    <property type="entry name" value="Ribosome_biogen_GTPase_RsgA"/>
</dbReference>
<feature type="binding site" evidence="10">
    <location>
        <position position="254"/>
    </location>
    <ligand>
        <name>Zn(2+)</name>
        <dbReference type="ChEBI" id="CHEBI:29105"/>
    </ligand>
</feature>
<dbReference type="PANTHER" id="PTHR32120">
    <property type="entry name" value="SMALL RIBOSOMAL SUBUNIT BIOGENESIS GTPASE RSGA"/>
    <property type="match status" value="1"/>
</dbReference>
<dbReference type="GO" id="GO:0003924">
    <property type="term" value="F:GTPase activity"/>
    <property type="evidence" value="ECO:0007669"/>
    <property type="project" value="UniProtKB-UniRule"/>
</dbReference>
<keyword evidence="9 10" id="KW-0342">GTP-binding</keyword>
<evidence type="ECO:0000313" key="14">
    <source>
        <dbReference type="Proteomes" id="UP000659630"/>
    </source>
</evidence>
<feature type="binding site" evidence="10">
    <location>
        <position position="260"/>
    </location>
    <ligand>
        <name>Zn(2+)</name>
        <dbReference type="ChEBI" id="CHEBI:29105"/>
    </ligand>
</feature>
<dbReference type="Pfam" id="PF16745">
    <property type="entry name" value="RsgA_N"/>
    <property type="match status" value="1"/>
</dbReference>
<evidence type="ECO:0000256" key="6">
    <source>
        <dbReference type="ARBA" id="ARBA00022801"/>
    </source>
</evidence>
<evidence type="ECO:0000256" key="4">
    <source>
        <dbReference type="ARBA" id="ARBA00022730"/>
    </source>
</evidence>
<proteinExistence type="inferred from homology"/>
<organism evidence="13 14">
    <name type="scientific">Anaerofilum hominis</name>
    <dbReference type="NCBI Taxonomy" id="2763016"/>
    <lineage>
        <taxon>Bacteria</taxon>
        <taxon>Bacillati</taxon>
        <taxon>Bacillota</taxon>
        <taxon>Clostridia</taxon>
        <taxon>Eubacteriales</taxon>
        <taxon>Oscillospiraceae</taxon>
        <taxon>Anaerofilum</taxon>
    </lineage>
</organism>
<dbReference type="HAMAP" id="MF_01820">
    <property type="entry name" value="GTPase_RsgA"/>
    <property type="match status" value="1"/>
</dbReference>
<dbReference type="Gene3D" id="3.40.50.300">
    <property type="entry name" value="P-loop containing nucleotide triphosphate hydrolases"/>
    <property type="match status" value="1"/>
</dbReference>
<dbReference type="AlphaFoldDB" id="A0A923L1K1"/>
<keyword evidence="2 10" id="KW-0690">Ribosome biogenesis</keyword>
<dbReference type="PROSITE" id="PS50936">
    <property type="entry name" value="ENGC_GTPASE"/>
    <property type="match status" value="1"/>
</dbReference>
<dbReference type="SUPFAM" id="SSF52540">
    <property type="entry name" value="P-loop containing nucleoside triphosphate hydrolases"/>
    <property type="match status" value="1"/>
</dbReference>
<dbReference type="InterPro" id="IPR031944">
    <property type="entry name" value="RsgA_N"/>
</dbReference>
<dbReference type="Gene3D" id="2.40.50.140">
    <property type="entry name" value="Nucleic acid-binding proteins"/>
    <property type="match status" value="1"/>
</dbReference>
<dbReference type="NCBIfam" id="TIGR00157">
    <property type="entry name" value="ribosome small subunit-dependent GTPase A"/>
    <property type="match status" value="1"/>
</dbReference>